<proteinExistence type="predicted"/>
<name>A0A6C0DKE8_9ZZZZ</name>
<reference evidence="1" key="1">
    <citation type="journal article" date="2020" name="Nature">
        <title>Giant virus diversity and host interactions through global metagenomics.</title>
        <authorList>
            <person name="Schulz F."/>
            <person name="Roux S."/>
            <person name="Paez-Espino D."/>
            <person name="Jungbluth S."/>
            <person name="Walsh D.A."/>
            <person name="Denef V.J."/>
            <person name="McMahon K.D."/>
            <person name="Konstantinidis K.T."/>
            <person name="Eloe-Fadrosh E.A."/>
            <person name="Kyrpides N.C."/>
            <person name="Woyke T."/>
        </authorList>
    </citation>
    <scope>NUCLEOTIDE SEQUENCE</scope>
    <source>
        <strain evidence="1">GVMAG-M-3300023174-189</strain>
    </source>
</reference>
<evidence type="ECO:0000313" key="1">
    <source>
        <dbReference type="EMBL" id="QHT16764.1"/>
    </source>
</evidence>
<dbReference type="EMBL" id="MN739626">
    <property type="protein sequence ID" value="QHT16764.1"/>
    <property type="molecule type" value="Genomic_DNA"/>
</dbReference>
<protein>
    <submittedName>
        <fullName evidence="1">Uncharacterized protein</fullName>
    </submittedName>
</protein>
<accession>A0A6C0DKE8</accession>
<dbReference type="AlphaFoldDB" id="A0A6C0DKE8"/>
<organism evidence="1">
    <name type="scientific">viral metagenome</name>
    <dbReference type="NCBI Taxonomy" id="1070528"/>
    <lineage>
        <taxon>unclassified sequences</taxon>
        <taxon>metagenomes</taxon>
        <taxon>organismal metagenomes</taxon>
    </lineage>
</organism>
<sequence>MGYTVSWEQLPFSDYSYNNVLILLPKVIKSQCKVKPWGIVIGPTDDSCSCVERYPTMMTYSKTNRDPYTKDFMKLLILMVEYGAAQNLRHDDTDMTIYLEALEEVHAIHQLGSYYMQKAYFSSLTK</sequence>